<accession>A0A382YQ28</accession>
<reference evidence="10" key="1">
    <citation type="submission" date="2018-05" db="EMBL/GenBank/DDBJ databases">
        <authorList>
            <person name="Lanie J.A."/>
            <person name="Ng W.-L."/>
            <person name="Kazmierczak K.M."/>
            <person name="Andrzejewski T.M."/>
            <person name="Davidsen T.M."/>
            <person name="Wayne K.J."/>
            <person name="Tettelin H."/>
            <person name="Glass J.I."/>
            <person name="Rusch D."/>
            <person name="Podicherti R."/>
            <person name="Tsui H.-C.T."/>
            <person name="Winkler M.E."/>
        </authorList>
    </citation>
    <scope>NUCLEOTIDE SEQUENCE</scope>
</reference>
<dbReference type="PANTHER" id="PTHR36701">
    <property type="entry name" value="EPOXYQUEUOSINE REDUCTASE QUEH"/>
    <property type="match status" value="1"/>
</dbReference>
<evidence type="ECO:0000313" key="10">
    <source>
        <dbReference type="EMBL" id="SVD85397.1"/>
    </source>
</evidence>
<dbReference type="PANTHER" id="PTHR36701:SF1">
    <property type="entry name" value="EPOXYQUEUOSINE REDUCTASE QUEH"/>
    <property type="match status" value="1"/>
</dbReference>
<keyword evidence="6" id="KW-0408">Iron</keyword>
<keyword evidence="2" id="KW-0819">tRNA processing</keyword>
<dbReference type="InterPro" id="IPR003828">
    <property type="entry name" value="QueH"/>
</dbReference>
<evidence type="ECO:0000256" key="4">
    <source>
        <dbReference type="ARBA" id="ARBA00022785"/>
    </source>
</evidence>
<evidence type="ECO:0000256" key="1">
    <source>
        <dbReference type="ARBA" id="ARBA00022485"/>
    </source>
</evidence>
<keyword evidence="4" id="KW-0671">Queuosine biosynthesis</keyword>
<dbReference type="GO" id="GO:0051539">
    <property type="term" value="F:4 iron, 4 sulfur cluster binding"/>
    <property type="evidence" value="ECO:0007669"/>
    <property type="project" value="UniProtKB-KW"/>
</dbReference>
<dbReference type="AlphaFoldDB" id="A0A382YQ28"/>
<evidence type="ECO:0000256" key="9">
    <source>
        <dbReference type="ARBA" id="ARBA00023284"/>
    </source>
</evidence>
<protein>
    <submittedName>
        <fullName evidence="10">Uncharacterized protein</fullName>
    </submittedName>
</protein>
<dbReference type="GO" id="GO:0016491">
    <property type="term" value="F:oxidoreductase activity"/>
    <property type="evidence" value="ECO:0007669"/>
    <property type="project" value="UniProtKB-KW"/>
</dbReference>
<dbReference type="EMBL" id="UINC01177646">
    <property type="protein sequence ID" value="SVD85397.1"/>
    <property type="molecule type" value="Genomic_DNA"/>
</dbReference>
<name>A0A382YQ28_9ZZZZ</name>
<keyword evidence="1" id="KW-0004">4Fe-4S</keyword>
<evidence type="ECO:0000256" key="6">
    <source>
        <dbReference type="ARBA" id="ARBA00023004"/>
    </source>
</evidence>
<dbReference type="Pfam" id="PF02677">
    <property type="entry name" value="QueH"/>
    <property type="match status" value="1"/>
</dbReference>
<evidence type="ECO:0000256" key="2">
    <source>
        <dbReference type="ARBA" id="ARBA00022694"/>
    </source>
</evidence>
<keyword evidence="8" id="KW-1015">Disulfide bond</keyword>
<dbReference type="HAMAP" id="MF_02089">
    <property type="entry name" value="QueH"/>
    <property type="match status" value="1"/>
</dbReference>
<keyword evidence="5" id="KW-0560">Oxidoreductase</keyword>
<keyword evidence="3" id="KW-0479">Metal-binding</keyword>
<organism evidence="10">
    <name type="scientific">marine metagenome</name>
    <dbReference type="NCBI Taxonomy" id="408172"/>
    <lineage>
        <taxon>unclassified sequences</taxon>
        <taxon>metagenomes</taxon>
        <taxon>ecological metagenomes</taxon>
    </lineage>
</organism>
<gene>
    <name evidence="10" type="ORF">METZ01_LOCUS438251</name>
</gene>
<dbReference type="GO" id="GO:0046872">
    <property type="term" value="F:metal ion binding"/>
    <property type="evidence" value="ECO:0007669"/>
    <property type="project" value="UniProtKB-KW"/>
</dbReference>
<keyword evidence="9" id="KW-0676">Redox-active center</keyword>
<evidence type="ECO:0000256" key="7">
    <source>
        <dbReference type="ARBA" id="ARBA00023014"/>
    </source>
</evidence>
<evidence type="ECO:0000256" key="8">
    <source>
        <dbReference type="ARBA" id="ARBA00023157"/>
    </source>
</evidence>
<sequence>MARKSKYQNMDTGEIKRIQLGLPDDNDRILLHSCCAPCAGDVMNEMTRSGINYTILFYNPNIHPKKEYEIRKNENRRYADKLGVKFVDLDYDKDNWFQRTKDYKHEPERGYRCTLCFDMRFERTALYAAENGFKIFTSTLGTSRWKNLEQINGCGIRAAKRYEDLSYWTYNWRKEGGANRMVEISKENKFYQQEYCGCAYSLRDTNQHRIKQGRKPVQIGVKFYGNGNQAPSSS</sequence>
<evidence type="ECO:0000256" key="3">
    <source>
        <dbReference type="ARBA" id="ARBA00022723"/>
    </source>
</evidence>
<dbReference type="GO" id="GO:0008616">
    <property type="term" value="P:tRNA queuosine(34) biosynthetic process"/>
    <property type="evidence" value="ECO:0007669"/>
    <property type="project" value="UniProtKB-KW"/>
</dbReference>
<evidence type="ECO:0000256" key="5">
    <source>
        <dbReference type="ARBA" id="ARBA00023002"/>
    </source>
</evidence>
<keyword evidence="7" id="KW-0411">Iron-sulfur</keyword>
<proteinExistence type="inferred from homology"/>